<accession>A0ABU2DS66</accession>
<gene>
    <name evidence="1" type="ORF">RIL96_06510</name>
</gene>
<organism evidence="1 2">
    <name type="scientific">Nesterenkonia aerolata</name>
    <dbReference type="NCBI Taxonomy" id="3074079"/>
    <lineage>
        <taxon>Bacteria</taxon>
        <taxon>Bacillati</taxon>
        <taxon>Actinomycetota</taxon>
        <taxon>Actinomycetes</taxon>
        <taxon>Micrococcales</taxon>
        <taxon>Micrococcaceae</taxon>
        <taxon>Nesterenkonia</taxon>
    </lineage>
</organism>
<comment type="caution">
    <text evidence="1">The sequence shown here is derived from an EMBL/GenBank/DDBJ whole genome shotgun (WGS) entry which is preliminary data.</text>
</comment>
<protein>
    <submittedName>
        <fullName evidence="1">Uncharacterized protein</fullName>
    </submittedName>
</protein>
<evidence type="ECO:0000313" key="2">
    <source>
        <dbReference type="Proteomes" id="UP001251870"/>
    </source>
</evidence>
<reference evidence="1 2" key="1">
    <citation type="submission" date="2023-09" db="EMBL/GenBank/DDBJ databases">
        <title>Description of three actinobacteria isolated from air of manufacturing shop in a pharmaceutical factory.</title>
        <authorList>
            <person name="Zhang D.-F."/>
        </authorList>
    </citation>
    <scope>NUCLEOTIDE SEQUENCE [LARGE SCALE GENOMIC DNA]</scope>
    <source>
        <strain evidence="1 2">LY-0111</strain>
    </source>
</reference>
<dbReference type="Proteomes" id="UP001251870">
    <property type="component" value="Unassembled WGS sequence"/>
</dbReference>
<proteinExistence type="predicted"/>
<name>A0ABU2DS66_9MICC</name>
<keyword evidence="2" id="KW-1185">Reference proteome</keyword>
<dbReference type="EMBL" id="JAVKGR010000006">
    <property type="protein sequence ID" value="MDR8019215.1"/>
    <property type="molecule type" value="Genomic_DNA"/>
</dbReference>
<evidence type="ECO:0000313" key="1">
    <source>
        <dbReference type="EMBL" id="MDR8019215.1"/>
    </source>
</evidence>
<sequence>MALTSTWETIEVPVLEATVSLLESKNPGSPTTLDEIVEASGLERDEVNRTIGKLSQEHLVANDISAAGAGAIDWIVKGVTPKGLRAAGVWPSENAAAGAFLEALDQQIEEAPEGSSKKSALEQIKASAKNVTEGTLTAVFAAAVKAGTGL</sequence>
<dbReference type="RefSeq" id="WP_310548208.1">
    <property type="nucleotide sequence ID" value="NZ_JAVKGR010000006.1"/>
</dbReference>